<keyword evidence="1" id="KW-1133">Transmembrane helix</keyword>
<evidence type="ECO:0000313" key="3">
    <source>
        <dbReference type="EMBL" id="ELY62077.1"/>
    </source>
</evidence>
<reference evidence="3 4" key="1">
    <citation type="journal article" date="2014" name="PLoS Genet.">
        <title>Phylogenetically driven sequencing of extremely halophilic archaea reveals strategies for static and dynamic osmo-response.</title>
        <authorList>
            <person name="Becker E.A."/>
            <person name="Seitzer P.M."/>
            <person name="Tritt A."/>
            <person name="Larsen D."/>
            <person name="Krusor M."/>
            <person name="Yao A.I."/>
            <person name="Wu D."/>
            <person name="Madern D."/>
            <person name="Eisen J.A."/>
            <person name="Darling A.E."/>
            <person name="Facciotti M.T."/>
        </authorList>
    </citation>
    <scope>NUCLEOTIDE SEQUENCE [LARGE SCALE GENOMIC DNA]</scope>
    <source>
        <strain evidence="3 4">JCM 12255</strain>
    </source>
</reference>
<keyword evidence="4" id="KW-1185">Reference proteome</keyword>
<dbReference type="Proteomes" id="UP000011602">
    <property type="component" value="Unassembled WGS sequence"/>
</dbReference>
<dbReference type="Gene3D" id="1.20.1250.20">
    <property type="entry name" value="MFS general substrate transporter like domains"/>
    <property type="match status" value="1"/>
</dbReference>
<protein>
    <submittedName>
        <fullName evidence="3">Major facilitator superfamily protein</fullName>
    </submittedName>
</protein>
<feature type="non-terminal residue" evidence="3">
    <location>
        <position position="1"/>
    </location>
</feature>
<gene>
    <name evidence="3" type="ORF">C493_01065</name>
</gene>
<dbReference type="InterPro" id="IPR036259">
    <property type="entry name" value="MFS_trans_sf"/>
</dbReference>
<comment type="caution">
    <text evidence="3">The sequence shown here is derived from an EMBL/GenBank/DDBJ whole genome shotgun (WGS) entry which is preliminary data.</text>
</comment>
<feature type="domain" description="Major facilitator superfamily (MFS) profile" evidence="2">
    <location>
        <begin position="1"/>
        <end position="76"/>
    </location>
</feature>
<dbReference type="PROSITE" id="PS50850">
    <property type="entry name" value="MFS"/>
    <property type="match status" value="1"/>
</dbReference>
<evidence type="ECO:0000313" key="4">
    <source>
        <dbReference type="Proteomes" id="UP000011602"/>
    </source>
</evidence>
<sequence>LADLTPEERVGRAMGTNNVFGDIGGGLGPLLSLPLVEADAVGFEFVYGASAVVPMVAGAVLVVGIYVHTGRVSPTISESVRSGSD</sequence>
<dbReference type="GO" id="GO:0022857">
    <property type="term" value="F:transmembrane transporter activity"/>
    <property type="evidence" value="ECO:0007669"/>
    <property type="project" value="InterPro"/>
</dbReference>
<feature type="transmembrane region" description="Helical" evidence="1">
    <location>
        <begin position="45"/>
        <end position="67"/>
    </location>
</feature>
<keyword evidence="1" id="KW-0812">Transmembrane</keyword>
<dbReference type="SUPFAM" id="SSF103473">
    <property type="entry name" value="MFS general substrate transporter"/>
    <property type="match status" value="1"/>
</dbReference>
<name>L9XKI3_9EURY</name>
<evidence type="ECO:0000259" key="2">
    <source>
        <dbReference type="PROSITE" id="PS50850"/>
    </source>
</evidence>
<dbReference type="InterPro" id="IPR020846">
    <property type="entry name" value="MFS_dom"/>
</dbReference>
<dbReference type="eggNOG" id="arCOG00130">
    <property type="taxonomic scope" value="Archaea"/>
</dbReference>
<keyword evidence="1" id="KW-0472">Membrane</keyword>
<proteinExistence type="predicted"/>
<accession>L9XKI3</accession>
<organism evidence="3 4">
    <name type="scientific">Natronolimnohabitans innermongolicus JCM 12255</name>
    <dbReference type="NCBI Taxonomy" id="1227499"/>
    <lineage>
        <taxon>Archaea</taxon>
        <taxon>Methanobacteriati</taxon>
        <taxon>Methanobacteriota</taxon>
        <taxon>Stenosarchaea group</taxon>
        <taxon>Halobacteria</taxon>
        <taxon>Halobacteriales</taxon>
        <taxon>Natrialbaceae</taxon>
        <taxon>Natronolimnohabitans</taxon>
    </lineage>
</organism>
<dbReference type="AlphaFoldDB" id="L9XKI3"/>
<evidence type="ECO:0000256" key="1">
    <source>
        <dbReference type="SAM" id="Phobius"/>
    </source>
</evidence>
<dbReference type="EMBL" id="AOHZ01000004">
    <property type="protein sequence ID" value="ELY62077.1"/>
    <property type="molecule type" value="Genomic_DNA"/>
</dbReference>